<dbReference type="Proteomes" id="UP000054544">
    <property type="component" value="Unassembled WGS sequence"/>
</dbReference>
<evidence type="ECO:0000313" key="1">
    <source>
        <dbReference type="EMBL" id="KJK73805.1"/>
    </source>
</evidence>
<organism evidence="1 2">
    <name type="scientific">Metarhizium anisopliae BRIP 53293</name>
    <dbReference type="NCBI Taxonomy" id="1291518"/>
    <lineage>
        <taxon>Eukaryota</taxon>
        <taxon>Fungi</taxon>
        <taxon>Dikarya</taxon>
        <taxon>Ascomycota</taxon>
        <taxon>Pezizomycotina</taxon>
        <taxon>Sordariomycetes</taxon>
        <taxon>Hypocreomycetidae</taxon>
        <taxon>Hypocreales</taxon>
        <taxon>Clavicipitaceae</taxon>
        <taxon>Metarhizium</taxon>
    </lineage>
</organism>
<protein>
    <recommendedName>
        <fullName evidence="3">Lectin</fullName>
    </recommendedName>
</protein>
<keyword evidence="2" id="KW-1185">Reference proteome</keyword>
<reference evidence="2" key="1">
    <citation type="journal article" date="2014" name="BMC Genomics">
        <title>The genome sequence of the biocontrol fungus Metarhizium anisopliae and comparative genomics of Metarhizium species.</title>
        <authorList>
            <person name="Pattemore J.A."/>
            <person name="Hane J.K."/>
            <person name="Williams A.H."/>
            <person name="Wilson B.A."/>
            <person name="Stodart B.J."/>
            <person name="Ash G.J."/>
        </authorList>
    </citation>
    <scope>NUCLEOTIDE SEQUENCE [LARGE SCALE GENOMIC DNA]</scope>
    <source>
        <strain evidence="2">BRIP 53293</strain>
    </source>
</reference>
<sequence>MSYTITARVYQTNPKAFFHLVEKTVFRNSTWGETNDTHVLTMSNSGTCGSLRFLADTGESFIVTIGVHNYKAWGDIVTKLDPDKQTGVFITPEYYNTEYSGTAVKERMDIKWKTLTSYEVTRDRRKYSFKYTVTKGKNLKIDVIIG</sequence>
<dbReference type="Pfam" id="PF07367">
    <property type="entry name" value="FB_lectin"/>
    <property type="match status" value="1"/>
</dbReference>
<dbReference type="SUPFAM" id="SSF63724">
    <property type="entry name" value="Cytolysin/lectin"/>
    <property type="match status" value="1"/>
</dbReference>
<dbReference type="InterPro" id="IPR009960">
    <property type="entry name" value="Fruit_body_lectin_fun"/>
</dbReference>
<gene>
    <name evidence="1" type="ORF">H634G_10912</name>
</gene>
<name>A0A0D9NMG6_METAN</name>
<proteinExistence type="predicted"/>
<dbReference type="STRING" id="1291518.A0A0D9NMG6"/>
<evidence type="ECO:0008006" key="3">
    <source>
        <dbReference type="Google" id="ProtNLM"/>
    </source>
</evidence>
<dbReference type="EMBL" id="KE384777">
    <property type="protein sequence ID" value="KJK73805.1"/>
    <property type="molecule type" value="Genomic_DNA"/>
</dbReference>
<dbReference type="InterPro" id="IPR015926">
    <property type="entry name" value="Cytolysin/lectin"/>
</dbReference>
<dbReference type="Gene3D" id="2.60.270.20">
    <property type="entry name" value="Cytolysin/lectin"/>
    <property type="match status" value="1"/>
</dbReference>
<evidence type="ECO:0000313" key="2">
    <source>
        <dbReference type="Proteomes" id="UP000054544"/>
    </source>
</evidence>
<accession>A0A0D9NMG6</accession>
<dbReference type="AlphaFoldDB" id="A0A0D9NMG6"/>